<accession>A0ABR1XJ77</accession>
<feature type="region of interest" description="Disordered" evidence="6">
    <location>
        <begin position="692"/>
        <end position="777"/>
    </location>
</feature>
<dbReference type="PANTHER" id="PTHR48225">
    <property type="entry name" value="HORMA DOMAIN-CONTAINING PROTEIN 1"/>
    <property type="match status" value="1"/>
</dbReference>
<dbReference type="Gene3D" id="3.30.40.10">
    <property type="entry name" value="Zinc/RING finger domain, C3HC4 (zinc finger)"/>
    <property type="match status" value="1"/>
</dbReference>
<reference evidence="8 9" key="1">
    <citation type="journal article" date="2022" name="G3 (Bethesda)">
        <title>Enemy or ally: a genomic approach to elucidate the lifestyle of Phyllosticta citrichinaensis.</title>
        <authorList>
            <person name="Buijs V.A."/>
            <person name="Groenewald J.Z."/>
            <person name="Haridas S."/>
            <person name="LaButti K.M."/>
            <person name="Lipzen A."/>
            <person name="Martin F.M."/>
            <person name="Barry K."/>
            <person name="Grigoriev I.V."/>
            <person name="Crous P.W."/>
            <person name="Seidl M.F."/>
        </authorList>
    </citation>
    <scope>NUCLEOTIDE SEQUENCE [LARGE SCALE GENOMIC DNA]</scope>
    <source>
        <strain evidence="8 9">CBS 129764</strain>
    </source>
</reference>
<evidence type="ECO:0000256" key="5">
    <source>
        <dbReference type="ARBA" id="ARBA00023254"/>
    </source>
</evidence>
<dbReference type="Gene3D" id="3.30.900.10">
    <property type="entry name" value="HORMA domain"/>
    <property type="match status" value="1"/>
</dbReference>
<dbReference type="InterPro" id="IPR051294">
    <property type="entry name" value="HORMA_MeioticProgression"/>
</dbReference>
<feature type="compositionally biased region" description="Basic and acidic residues" evidence="6">
    <location>
        <begin position="355"/>
        <end position="365"/>
    </location>
</feature>
<dbReference type="PROSITE" id="PS50815">
    <property type="entry name" value="HORMA"/>
    <property type="match status" value="1"/>
</dbReference>
<dbReference type="EMBL" id="JBBWUH010000009">
    <property type="protein sequence ID" value="KAK8157140.1"/>
    <property type="molecule type" value="Genomic_DNA"/>
</dbReference>
<feature type="region of interest" description="Disordered" evidence="6">
    <location>
        <begin position="1"/>
        <end position="45"/>
    </location>
</feature>
<dbReference type="InterPro" id="IPR003511">
    <property type="entry name" value="HORMA_dom"/>
</dbReference>
<dbReference type="InterPro" id="IPR011011">
    <property type="entry name" value="Znf_FYVE_PHD"/>
</dbReference>
<dbReference type="SUPFAM" id="SSF57903">
    <property type="entry name" value="FYVE/PHD zinc finger"/>
    <property type="match status" value="1"/>
</dbReference>
<feature type="compositionally biased region" description="Low complexity" evidence="6">
    <location>
        <begin position="11"/>
        <end position="24"/>
    </location>
</feature>
<organism evidence="8 9">
    <name type="scientific">Phyllosticta citrichinensis</name>
    <dbReference type="NCBI Taxonomy" id="1130410"/>
    <lineage>
        <taxon>Eukaryota</taxon>
        <taxon>Fungi</taxon>
        <taxon>Dikarya</taxon>
        <taxon>Ascomycota</taxon>
        <taxon>Pezizomycotina</taxon>
        <taxon>Dothideomycetes</taxon>
        <taxon>Dothideomycetes incertae sedis</taxon>
        <taxon>Botryosphaeriales</taxon>
        <taxon>Phyllostictaceae</taxon>
        <taxon>Phyllosticta</taxon>
    </lineage>
</organism>
<feature type="compositionally biased region" description="Low complexity" evidence="6">
    <location>
        <begin position="705"/>
        <end position="720"/>
    </location>
</feature>
<evidence type="ECO:0000313" key="8">
    <source>
        <dbReference type="EMBL" id="KAK8157140.1"/>
    </source>
</evidence>
<evidence type="ECO:0000256" key="3">
    <source>
        <dbReference type="ARBA" id="ARBA00022454"/>
    </source>
</evidence>
<dbReference type="SUPFAM" id="SSF56019">
    <property type="entry name" value="The spindle assembly checkpoint protein mad2"/>
    <property type="match status" value="1"/>
</dbReference>
<protein>
    <submittedName>
        <fullName evidence="8">HORMA domain-containing protein</fullName>
    </submittedName>
</protein>
<evidence type="ECO:0000256" key="6">
    <source>
        <dbReference type="SAM" id="MobiDB-lite"/>
    </source>
</evidence>
<keyword evidence="5" id="KW-0469">Meiosis</keyword>
<feature type="compositionally biased region" description="Basic and acidic residues" evidence="6">
    <location>
        <begin position="425"/>
        <end position="445"/>
    </location>
</feature>
<evidence type="ECO:0000256" key="4">
    <source>
        <dbReference type="ARBA" id="ARBA00023242"/>
    </source>
</evidence>
<feature type="domain" description="HORMA" evidence="7">
    <location>
        <begin position="50"/>
        <end position="280"/>
    </location>
</feature>
<keyword evidence="9" id="KW-1185">Reference proteome</keyword>
<dbReference type="PANTHER" id="PTHR48225:SF7">
    <property type="entry name" value="MEIOSIS-SPECIFIC PROTEIN HOP1"/>
    <property type="match status" value="1"/>
</dbReference>
<comment type="caution">
    <text evidence="8">The sequence shown here is derived from an EMBL/GenBank/DDBJ whole genome shotgun (WGS) entry which is preliminary data.</text>
</comment>
<feature type="region of interest" description="Disordered" evidence="6">
    <location>
        <begin position="325"/>
        <end position="445"/>
    </location>
</feature>
<feature type="compositionally biased region" description="Basic residues" evidence="6">
    <location>
        <begin position="1"/>
        <end position="10"/>
    </location>
</feature>
<keyword evidence="4" id="KW-0539">Nucleus</keyword>
<evidence type="ECO:0000256" key="1">
    <source>
        <dbReference type="ARBA" id="ARBA00004123"/>
    </source>
</evidence>
<gene>
    <name evidence="8" type="ORF">IWX90DRAFT_315653</name>
</gene>
<name>A0ABR1XJ77_9PEZI</name>
<keyword evidence="3" id="KW-0158">Chromosome</keyword>
<dbReference type="InterPro" id="IPR036570">
    <property type="entry name" value="HORMA_dom_sf"/>
</dbReference>
<proteinExistence type="predicted"/>
<evidence type="ECO:0000259" key="7">
    <source>
        <dbReference type="PROSITE" id="PS50815"/>
    </source>
</evidence>
<comment type="subcellular location">
    <subcellularLocation>
        <location evidence="2">Chromosome</location>
    </subcellularLocation>
    <subcellularLocation>
        <location evidence="1">Nucleus</location>
    </subcellularLocation>
</comment>
<evidence type="ECO:0000313" key="9">
    <source>
        <dbReference type="Proteomes" id="UP001456524"/>
    </source>
</evidence>
<dbReference type="Proteomes" id="UP001456524">
    <property type="component" value="Unassembled WGS sequence"/>
</dbReference>
<feature type="compositionally biased region" description="Low complexity" evidence="6">
    <location>
        <begin position="733"/>
        <end position="745"/>
    </location>
</feature>
<sequence length="814" mass="90797">MPAKTRHRSKQAAAAAKPALQNANESTASSSEQRPETLAASKASQPIKLDQSTQLVQSLFHAGISCVAFLRQLFPDNCFTRRTYENRHDHWDYDEWASGKKGLQSPKQQRPGAAVSILKRGEDKGVDHLLDWLEKGVFHALKKRYLETFQFIIVENEGRPSEVLETYDFRVRYTESLGAELVQIGMPGLKPTSIWNARVGFTQMIKKLCMYCPNLADLPKQRSLKIQLSYNATCPNDYEPPGFMTGGSDSLAFPSGDGWTRKTVSMGEMDTGYHSLALSVNHLEHEDPSLEAKIPSNLNYTDVPSIIDLANGEFFELEETTTEAKKKAKKDSTGEVANQPSDAPHSSGEASKTGNPERSHDRRETLQSLDTRSLRRVHSGVQLSKETEYAGGSLEPSVDSGKLDKADGSSLQYDLPQQVGARIQSETRVRSSSTIDHEHPDTSERNFLRNMLQDTPADEGSLDTQPIMLNPEEPETQATSAEYEIGLQLSEEKLSALVRESRRGETSSPLKRHSTGLDLQGLGSVDHIKCECDWSGEDPEQMLQCQLCENWQHSYCYGYRGRSDRRVPKDRICYRCLTVKEDPKMFPALRSLALMRCGIRYIERFGFIDDLKFAAGLEIDRQTASRLSGHLREKEYLVPVPGQKKHSRAAHHIVKSGPAHQRMIDECFAPFKYIEHLYVPQEKANNIQASISAAPSRSEAPRTLTQGAASSQSTLATSSLRKGKQRATATVTEQEFSSASEQQSSLARVKAPVATMQTPRRKRRSQEEWLEEVGRRVTPKRACKSSVSAGFIKATYLTSPASVSASAFDDEMEL</sequence>
<evidence type="ECO:0000256" key="2">
    <source>
        <dbReference type="ARBA" id="ARBA00004286"/>
    </source>
</evidence>
<dbReference type="InterPro" id="IPR013083">
    <property type="entry name" value="Znf_RING/FYVE/PHD"/>
</dbReference>
<dbReference type="Pfam" id="PF02301">
    <property type="entry name" value="HORMA"/>
    <property type="match status" value="1"/>
</dbReference>